<evidence type="ECO:0000313" key="3">
    <source>
        <dbReference type="Proteomes" id="UP000553963"/>
    </source>
</evidence>
<protein>
    <submittedName>
        <fullName evidence="2">2,3-dihydroxyphenylpropionate 1,2-dioxygenase</fullName>
        <ecNumber evidence="2">1.13.11.16</ecNumber>
    </submittedName>
</protein>
<evidence type="ECO:0000313" key="2">
    <source>
        <dbReference type="EMBL" id="MBB3933307.1"/>
    </source>
</evidence>
<dbReference type="NCBIfam" id="NF009910">
    <property type="entry name" value="PRK13370.1-4"/>
    <property type="match status" value="1"/>
</dbReference>
<keyword evidence="3" id="KW-1185">Reference proteome</keyword>
<reference evidence="2 3" key="1">
    <citation type="submission" date="2020-08" db="EMBL/GenBank/DDBJ databases">
        <title>Genomic Encyclopedia of Type Strains, Phase IV (KMG-IV): sequencing the most valuable type-strain genomes for metagenomic binning, comparative biology and taxonomic classification.</title>
        <authorList>
            <person name="Goeker M."/>
        </authorList>
    </citation>
    <scope>NUCLEOTIDE SEQUENCE [LARGE SCALE GENOMIC DNA]</scope>
    <source>
        <strain evidence="2 3">DSM 25966</strain>
    </source>
</reference>
<name>A0A840AW50_9HYPH</name>
<dbReference type="GO" id="GO:0047070">
    <property type="term" value="F:3-carboxyethylcatechol 2,3-dioxygenase activity"/>
    <property type="evidence" value="ECO:0007669"/>
    <property type="project" value="UniProtKB-EC"/>
</dbReference>
<gene>
    <name evidence="2" type="ORF">GGR25_004380</name>
</gene>
<dbReference type="GO" id="GO:0008198">
    <property type="term" value="F:ferrous iron binding"/>
    <property type="evidence" value="ECO:0007669"/>
    <property type="project" value="InterPro"/>
</dbReference>
<keyword evidence="2" id="KW-0223">Dioxygenase</keyword>
<organism evidence="2 3">
    <name type="scientific">Kaistia hirudinis</name>
    <dbReference type="NCBI Taxonomy" id="1293440"/>
    <lineage>
        <taxon>Bacteria</taxon>
        <taxon>Pseudomonadati</taxon>
        <taxon>Pseudomonadota</taxon>
        <taxon>Alphaproteobacteria</taxon>
        <taxon>Hyphomicrobiales</taxon>
        <taxon>Kaistiaceae</taxon>
        <taxon>Kaistia</taxon>
    </lineage>
</organism>
<feature type="domain" description="Extradiol ring-cleavage dioxygenase class III enzyme subunit B" evidence="1">
    <location>
        <begin position="5"/>
        <end position="303"/>
    </location>
</feature>
<dbReference type="AlphaFoldDB" id="A0A840AW50"/>
<dbReference type="InterPro" id="IPR004183">
    <property type="entry name" value="Xdiol_dOase_suB"/>
</dbReference>
<accession>A0A840AW50</accession>
<dbReference type="Proteomes" id="UP000553963">
    <property type="component" value="Unassembled WGS sequence"/>
</dbReference>
<dbReference type="EMBL" id="JACIDS010000006">
    <property type="protein sequence ID" value="MBB3933307.1"/>
    <property type="molecule type" value="Genomic_DNA"/>
</dbReference>
<keyword evidence="2" id="KW-0560">Oxidoreductase</keyword>
<sequence>MLSGAVCISHSPLMDKNRAPAPVEKRFEAAIAKAARQVADWGPDVVIVFFPDHFNGFFYDLMPSFCIGAVASSIGDFGSVPGALDVPEDLAASLAASVTRDGIDAAISYRMQVDHGATQPVELLSAIHPLTRIIPVFINCAAPPRPTFARVRAFGEAVGRWAQAIDVNVAVLASGGLSHDPPIPALTGATPEARAKLIDGRAASHAARLARQTRVYGAGHDYVAGTSKLRPLNPEWDRDFLDHLVRGDLTVGDAWDDNEVTRLAGRGAHEVRTWVAALAALSAAGGYEAEIGFYEPIQEWITGIALTTATPRAAARQAA</sequence>
<comment type="caution">
    <text evidence="2">The sequence shown here is derived from an EMBL/GenBank/DDBJ whole genome shotgun (WGS) entry which is preliminary data.</text>
</comment>
<proteinExistence type="predicted"/>
<evidence type="ECO:0000259" key="1">
    <source>
        <dbReference type="Pfam" id="PF02900"/>
    </source>
</evidence>
<dbReference type="Gene3D" id="3.40.830.10">
    <property type="entry name" value="LigB-like"/>
    <property type="match status" value="1"/>
</dbReference>
<dbReference type="SUPFAM" id="SSF53213">
    <property type="entry name" value="LigB-like"/>
    <property type="match status" value="1"/>
</dbReference>
<dbReference type="Pfam" id="PF02900">
    <property type="entry name" value="LigB"/>
    <property type="match status" value="1"/>
</dbReference>
<dbReference type="RefSeq" id="WP_210300058.1">
    <property type="nucleotide sequence ID" value="NZ_JACIDS010000006.1"/>
</dbReference>
<dbReference type="EC" id="1.13.11.16" evidence="2"/>